<name>A0ABS5VYP5_9BACT</name>
<feature type="transmembrane region" description="Helical" evidence="6">
    <location>
        <begin position="223"/>
        <end position="246"/>
    </location>
</feature>
<feature type="transmembrane region" description="Helical" evidence="6">
    <location>
        <begin position="177"/>
        <end position="202"/>
    </location>
</feature>
<reference evidence="9 10" key="1">
    <citation type="submission" date="2021-05" db="EMBL/GenBank/DDBJ databases">
        <title>A Polyphasic approach of four new species of the genus Ohtaekwangia: Ohtaekwangia histidinii sp. nov., Ohtaekwangia cretensis sp. nov., Ohtaekwangia indiensis sp. nov., Ohtaekwangia reichenbachii sp. nov. from diverse environment.</title>
        <authorList>
            <person name="Octaviana S."/>
        </authorList>
    </citation>
    <scope>NUCLEOTIDE SEQUENCE [LARGE SCALE GENOMIC DNA]</scope>
    <source>
        <strain evidence="9 10">PWU20</strain>
    </source>
</reference>
<organism evidence="9 10">
    <name type="scientific">Chryseosolibacter indicus</name>
    <dbReference type="NCBI Taxonomy" id="2782351"/>
    <lineage>
        <taxon>Bacteria</taxon>
        <taxon>Pseudomonadati</taxon>
        <taxon>Bacteroidota</taxon>
        <taxon>Cytophagia</taxon>
        <taxon>Cytophagales</taxon>
        <taxon>Chryseotaleaceae</taxon>
        <taxon>Chryseosolibacter</taxon>
    </lineage>
</organism>
<evidence type="ECO:0000256" key="5">
    <source>
        <dbReference type="ARBA" id="ARBA00023136"/>
    </source>
</evidence>
<protein>
    <submittedName>
        <fullName evidence="9">FtsX-like permease family protein</fullName>
    </submittedName>
</protein>
<comment type="subcellular location">
    <subcellularLocation>
        <location evidence="1">Cell membrane</location>
        <topology evidence="1">Multi-pass membrane protein</topology>
    </subcellularLocation>
</comment>
<proteinExistence type="predicted"/>
<comment type="caution">
    <text evidence="9">The sequence shown here is derived from an EMBL/GenBank/DDBJ whole genome shotgun (WGS) entry which is preliminary data.</text>
</comment>
<dbReference type="PANTHER" id="PTHR30572:SF18">
    <property type="entry name" value="ABC-TYPE MACROLIDE FAMILY EXPORT SYSTEM PERMEASE COMPONENT 2"/>
    <property type="match status" value="1"/>
</dbReference>
<dbReference type="PANTHER" id="PTHR30572">
    <property type="entry name" value="MEMBRANE COMPONENT OF TRANSPORTER-RELATED"/>
    <property type="match status" value="1"/>
</dbReference>
<feature type="transmembrane region" description="Helical" evidence="6">
    <location>
        <begin position="84"/>
        <end position="111"/>
    </location>
</feature>
<dbReference type="Pfam" id="PF12704">
    <property type="entry name" value="MacB_PCD"/>
    <property type="match status" value="1"/>
</dbReference>
<evidence type="ECO:0000256" key="1">
    <source>
        <dbReference type="ARBA" id="ARBA00004651"/>
    </source>
</evidence>
<dbReference type="InterPro" id="IPR050250">
    <property type="entry name" value="Macrolide_Exporter_MacB"/>
</dbReference>
<evidence type="ECO:0000313" key="9">
    <source>
        <dbReference type="EMBL" id="MBT1705967.1"/>
    </source>
</evidence>
<feature type="transmembrane region" description="Helical" evidence="6">
    <location>
        <begin position="568"/>
        <end position="588"/>
    </location>
</feature>
<keyword evidence="10" id="KW-1185">Reference proteome</keyword>
<feature type="domain" description="ABC3 transporter permease C-terminal" evidence="7">
    <location>
        <begin position="89"/>
        <end position="206"/>
    </location>
</feature>
<evidence type="ECO:0000256" key="6">
    <source>
        <dbReference type="SAM" id="Phobius"/>
    </source>
</evidence>
<evidence type="ECO:0000313" key="10">
    <source>
        <dbReference type="Proteomes" id="UP000772618"/>
    </source>
</evidence>
<dbReference type="RefSeq" id="WP_254156482.1">
    <property type="nucleotide sequence ID" value="NZ_JAHESD010000076.1"/>
</dbReference>
<feature type="non-terminal residue" evidence="9">
    <location>
        <position position="1"/>
    </location>
</feature>
<evidence type="ECO:0000259" key="8">
    <source>
        <dbReference type="Pfam" id="PF12704"/>
    </source>
</evidence>
<evidence type="ECO:0000256" key="4">
    <source>
        <dbReference type="ARBA" id="ARBA00022989"/>
    </source>
</evidence>
<dbReference type="InterPro" id="IPR003838">
    <property type="entry name" value="ABC3_permease_C"/>
</dbReference>
<evidence type="ECO:0000256" key="2">
    <source>
        <dbReference type="ARBA" id="ARBA00022475"/>
    </source>
</evidence>
<sequence>VSLPSLTKEFLGYSVDSWGLNASGFSYVVLPDDITKKNLETRLVDFAHKYLTEGDTKQKYLLQSLEDIHFDNRFNDEAVEKSTLITLAILGAFILTIACINFINLATALAIKKSKEIGVRKTLGAVRQQLTVYFLGETFVITLLAVLLALGVVEWTLPLVNNFTGKQMPESLLGHPGLLAFIFMLLITVTLLSGLYPGLILSRFNPVDVLKNKITGQGTSGSLVRKALVVFQFLIAQALIIGTLIVSDQMSFFRNKPLGFTKDAVINVSMPEHKEATLRALTSRLQLNPEILSVSYSIGAPVSNNHVNSGYRLTDAPRDRVYDVEIKMADIHYGETYGLELVAGRWITEAEERLSSDELPEEDQHYAVIVNEFAVRQLGFKNPDEIIGKHVTLGLNDIDAPVVGVVKDFHTASLHKSIGPVVIVNFPYFYYDAGIKVSTSNLSETLAFIEKSWNEVYPDYYFQYTFLDQHVASRYKQEERTFTLFKILSALSIFIGCLGLYGLISFMANQKLKEVGIRKVMGASVTSIILLFSKEFIKLILIAFIIAAPLSWYFMRQWLQSFQYHINIQWWVFAIGIATTMFISLATVSYRAIRAAIINPVTTLRSE</sequence>
<feature type="transmembrane region" description="Helical" evidence="6">
    <location>
        <begin position="132"/>
        <end position="157"/>
    </location>
</feature>
<gene>
    <name evidence="9" type="ORF">KK060_21935</name>
</gene>
<dbReference type="EMBL" id="JAHESD010000076">
    <property type="protein sequence ID" value="MBT1705967.1"/>
    <property type="molecule type" value="Genomic_DNA"/>
</dbReference>
<dbReference type="Proteomes" id="UP000772618">
    <property type="component" value="Unassembled WGS sequence"/>
</dbReference>
<feature type="transmembrane region" description="Helical" evidence="6">
    <location>
        <begin position="484"/>
        <end position="508"/>
    </location>
</feature>
<evidence type="ECO:0000259" key="7">
    <source>
        <dbReference type="Pfam" id="PF02687"/>
    </source>
</evidence>
<accession>A0ABS5VYP5</accession>
<keyword evidence="5 6" id="KW-0472">Membrane</keyword>
<dbReference type="InterPro" id="IPR025857">
    <property type="entry name" value="MacB_PCD"/>
</dbReference>
<evidence type="ECO:0000256" key="3">
    <source>
        <dbReference type="ARBA" id="ARBA00022692"/>
    </source>
</evidence>
<feature type="domain" description="MacB-like periplasmic core" evidence="8">
    <location>
        <begin position="236"/>
        <end position="433"/>
    </location>
</feature>
<feature type="domain" description="ABC3 transporter permease C-terminal" evidence="7">
    <location>
        <begin position="487"/>
        <end position="600"/>
    </location>
</feature>
<dbReference type="Pfam" id="PF02687">
    <property type="entry name" value="FtsX"/>
    <property type="match status" value="2"/>
</dbReference>
<keyword evidence="4 6" id="KW-1133">Transmembrane helix</keyword>
<keyword evidence="2" id="KW-1003">Cell membrane</keyword>
<keyword evidence="3 6" id="KW-0812">Transmembrane</keyword>
<feature type="transmembrane region" description="Helical" evidence="6">
    <location>
        <begin position="520"/>
        <end position="548"/>
    </location>
</feature>